<feature type="transmembrane region" description="Helical" evidence="10">
    <location>
        <begin position="402"/>
        <end position="427"/>
    </location>
</feature>
<dbReference type="FunFam" id="1.20.1250.20:FF:000061">
    <property type="entry name" value="MFS sugar transporter"/>
    <property type="match status" value="1"/>
</dbReference>
<dbReference type="EMBL" id="KZ819602">
    <property type="protein sequence ID" value="PWN37037.1"/>
    <property type="molecule type" value="Genomic_DNA"/>
</dbReference>
<dbReference type="AlphaFoldDB" id="A0A316VHA1"/>
<dbReference type="InterPro" id="IPR005828">
    <property type="entry name" value="MFS_sugar_transport-like"/>
</dbReference>
<comment type="subcellular location">
    <subcellularLocation>
        <location evidence="1">Membrane</location>
        <topology evidence="1">Multi-pass membrane protein</topology>
    </subcellularLocation>
</comment>
<dbReference type="NCBIfam" id="TIGR00879">
    <property type="entry name" value="SP"/>
    <property type="match status" value="1"/>
</dbReference>
<dbReference type="GO" id="GO:0005351">
    <property type="term" value="F:carbohydrate:proton symporter activity"/>
    <property type="evidence" value="ECO:0007669"/>
    <property type="project" value="TreeGrafter"/>
</dbReference>
<dbReference type="PANTHER" id="PTHR48022">
    <property type="entry name" value="PLASTIDIC GLUCOSE TRANSPORTER 4"/>
    <property type="match status" value="1"/>
</dbReference>
<name>A0A316VHA1_9BASI</name>
<feature type="transmembrane region" description="Helical" evidence="10">
    <location>
        <begin position="12"/>
        <end position="37"/>
    </location>
</feature>
<feature type="domain" description="Major facilitator superfamily (MFS) profile" evidence="11">
    <location>
        <begin position="24"/>
        <end position="492"/>
    </location>
</feature>
<proteinExistence type="inferred from homology"/>
<evidence type="ECO:0000256" key="5">
    <source>
        <dbReference type="ARBA" id="ARBA00022989"/>
    </source>
</evidence>
<reference evidence="12 13" key="1">
    <citation type="journal article" date="2018" name="Mol. Biol. Evol.">
        <title>Broad Genomic Sampling Reveals a Smut Pathogenic Ancestry of the Fungal Clade Ustilaginomycotina.</title>
        <authorList>
            <person name="Kijpornyongpan T."/>
            <person name="Mondo S.J."/>
            <person name="Barry K."/>
            <person name="Sandor L."/>
            <person name="Lee J."/>
            <person name="Lipzen A."/>
            <person name="Pangilinan J."/>
            <person name="LaButti K."/>
            <person name="Hainaut M."/>
            <person name="Henrissat B."/>
            <person name="Grigoriev I.V."/>
            <person name="Spatafora J.W."/>
            <person name="Aime M.C."/>
        </authorList>
    </citation>
    <scope>NUCLEOTIDE SEQUENCE [LARGE SCALE GENOMIC DNA]</scope>
    <source>
        <strain evidence="12 13">MCA 3882</strain>
    </source>
</reference>
<feature type="compositionally biased region" description="Basic and acidic residues" evidence="9">
    <location>
        <begin position="548"/>
        <end position="572"/>
    </location>
</feature>
<dbReference type="PRINTS" id="PR00171">
    <property type="entry name" value="SUGRTRNSPORT"/>
</dbReference>
<keyword evidence="12" id="KW-0762">Sugar transport</keyword>
<dbReference type="SUPFAM" id="SSF103473">
    <property type="entry name" value="MFS general substrate transporter"/>
    <property type="match status" value="1"/>
</dbReference>
<evidence type="ECO:0000313" key="12">
    <source>
        <dbReference type="EMBL" id="PWN37037.1"/>
    </source>
</evidence>
<feature type="transmembrane region" description="Helical" evidence="10">
    <location>
        <begin position="72"/>
        <end position="94"/>
    </location>
</feature>
<dbReference type="InParanoid" id="A0A316VHA1"/>
<evidence type="ECO:0000256" key="10">
    <source>
        <dbReference type="SAM" id="Phobius"/>
    </source>
</evidence>
<feature type="region of interest" description="Disordered" evidence="9">
    <location>
        <begin position="548"/>
        <end position="578"/>
    </location>
</feature>
<dbReference type="InterPro" id="IPR020846">
    <property type="entry name" value="MFS_dom"/>
</dbReference>
<evidence type="ECO:0000256" key="8">
    <source>
        <dbReference type="RuleBase" id="RU003346"/>
    </source>
</evidence>
<feature type="transmembrane region" description="Helical" evidence="10">
    <location>
        <begin position="363"/>
        <end position="382"/>
    </location>
</feature>
<comment type="catalytic activity">
    <reaction evidence="7">
        <text>myo-inositol(out) + H(+)(out) = myo-inositol(in) + H(+)(in)</text>
        <dbReference type="Rhea" id="RHEA:60364"/>
        <dbReference type="ChEBI" id="CHEBI:15378"/>
        <dbReference type="ChEBI" id="CHEBI:17268"/>
    </reaction>
</comment>
<evidence type="ECO:0000256" key="4">
    <source>
        <dbReference type="ARBA" id="ARBA00022692"/>
    </source>
</evidence>
<dbReference type="GeneID" id="37019912"/>
<evidence type="ECO:0000259" key="11">
    <source>
        <dbReference type="PROSITE" id="PS50850"/>
    </source>
</evidence>
<dbReference type="Gene3D" id="1.20.1250.20">
    <property type="entry name" value="MFS general substrate transporter like domains"/>
    <property type="match status" value="1"/>
</dbReference>
<evidence type="ECO:0000313" key="13">
    <source>
        <dbReference type="Proteomes" id="UP000245771"/>
    </source>
</evidence>
<accession>A0A316VHA1</accession>
<feature type="transmembrane region" description="Helical" evidence="10">
    <location>
        <begin position="160"/>
        <end position="186"/>
    </location>
</feature>
<sequence length="578" mass="63250">MGKSGQYDGPKYFGLSGLALSRMIGFAAGAGFLLFGYDQGVMGSLLTLPSFTEQFPAIDTTGKSGTSHEATLQGAAIGLYEIGCLIGALSCLWLGDLLGRRRIIWIGTVIMIIGAAIQCSSFGLAQLIVARIITGVGNGMHTATIPMWQSECSPPHKRGMLVMVEGLLITGGICMAYWIDFAFYWIDPSSRHDPGTYNPQDYPHRSAAWRVPIAWQILLCIPTFITIWMPESPRWLLLKGHDDEARRVLASLDELPIDDPEIDAKVKEIKISLDVASSKGLSDLFRQGKEKNFHRATLGFVNQMFQQISGINLITYYAGTIFENNIGMSPLVSRIVAACNGTEYFLASFIAVYTIERFGRRKLMLFGAAGMSLSMVVLAITTSPAVTHPNAAGNATKKGGPYVAAVFLFVFNTFFAIGWLGMTWLYPAEITPLSIRAAANGVSTASNWIWNFLVVLITPIAFANIQYRTYIIFAVLNAVIFVVTFLIFPETAGRSLEEMSDIFEKASIYNPYDVVRIEKRTPRRYDEQGRPIGFDAMFAEHGLAGQDELREKDGSGSGSGKDEAGAAHDTRDASSQGH</sequence>
<keyword evidence="13" id="KW-1185">Reference proteome</keyword>
<dbReference type="PROSITE" id="PS00216">
    <property type="entry name" value="SUGAR_TRANSPORT_1"/>
    <property type="match status" value="1"/>
</dbReference>
<keyword evidence="5 10" id="KW-1133">Transmembrane helix</keyword>
<organism evidence="12 13">
    <name type="scientific">Meira miltonrushii</name>
    <dbReference type="NCBI Taxonomy" id="1280837"/>
    <lineage>
        <taxon>Eukaryota</taxon>
        <taxon>Fungi</taxon>
        <taxon>Dikarya</taxon>
        <taxon>Basidiomycota</taxon>
        <taxon>Ustilaginomycotina</taxon>
        <taxon>Exobasidiomycetes</taxon>
        <taxon>Exobasidiales</taxon>
        <taxon>Brachybasidiaceae</taxon>
        <taxon>Meira</taxon>
    </lineage>
</organism>
<keyword evidence="4 10" id="KW-0812">Transmembrane</keyword>
<evidence type="ECO:0000256" key="2">
    <source>
        <dbReference type="ARBA" id="ARBA00010992"/>
    </source>
</evidence>
<dbReference type="Proteomes" id="UP000245771">
    <property type="component" value="Unassembled WGS sequence"/>
</dbReference>
<dbReference type="PROSITE" id="PS50850">
    <property type="entry name" value="MFS"/>
    <property type="match status" value="1"/>
</dbReference>
<comment type="similarity">
    <text evidence="2 8">Belongs to the major facilitator superfamily. Sugar transporter (TC 2.A.1.1) family.</text>
</comment>
<dbReference type="STRING" id="1280837.A0A316VHA1"/>
<evidence type="ECO:0000256" key="9">
    <source>
        <dbReference type="SAM" id="MobiDB-lite"/>
    </source>
</evidence>
<dbReference type="InterPro" id="IPR003663">
    <property type="entry name" value="Sugar/inositol_transpt"/>
</dbReference>
<feature type="transmembrane region" description="Helical" evidence="10">
    <location>
        <begin position="206"/>
        <end position="229"/>
    </location>
</feature>
<keyword evidence="3 8" id="KW-0813">Transport</keyword>
<gene>
    <name evidence="12" type="ORF">FA14DRAFT_159262</name>
</gene>
<dbReference type="InterPro" id="IPR050360">
    <property type="entry name" value="MFS_Sugar_Transporters"/>
</dbReference>
<feature type="transmembrane region" description="Helical" evidence="10">
    <location>
        <begin position="471"/>
        <end position="489"/>
    </location>
</feature>
<dbReference type="GO" id="GO:0016020">
    <property type="term" value="C:membrane"/>
    <property type="evidence" value="ECO:0007669"/>
    <property type="project" value="UniProtKB-SubCell"/>
</dbReference>
<dbReference type="OrthoDB" id="2544694at2759"/>
<evidence type="ECO:0000256" key="1">
    <source>
        <dbReference type="ARBA" id="ARBA00004141"/>
    </source>
</evidence>
<feature type="transmembrane region" description="Helical" evidence="10">
    <location>
        <begin position="103"/>
        <end position="123"/>
    </location>
</feature>
<dbReference type="InterPro" id="IPR036259">
    <property type="entry name" value="MFS_trans_sf"/>
</dbReference>
<dbReference type="PANTHER" id="PTHR48022:SF68">
    <property type="entry name" value="MAJOR FACILITATOR SUPERFAMILY (MFS) PROFILE DOMAIN-CONTAINING PROTEIN-RELATED"/>
    <property type="match status" value="1"/>
</dbReference>
<evidence type="ECO:0000256" key="7">
    <source>
        <dbReference type="ARBA" id="ARBA00049119"/>
    </source>
</evidence>
<evidence type="ECO:0000256" key="3">
    <source>
        <dbReference type="ARBA" id="ARBA00022448"/>
    </source>
</evidence>
<evidence type="ECO:0000256" key="6">
    <source>
        <dbReference type="ARBA" id="ARBA00023136"/>
    </source>
</evidence>
<keyword evidence="6 10" id="KW-0472">Membrane</keyword>
<feature type="transmembrane region" description="Helical" evidence="10">
    <location>
        <begin position="448"/>
        <end position="465"/>
    </location>
</feature>
<dbReference type="InterPro" id="IPR005829">
    <property type="entry name" value="Sugar_transporter_CS"/>
</dbReference>
<protein>
    <submittedName>
        <fullName evidence="12">Sugar transporter STL1</fullName>
    </submittedName>
</protein>
<dbReference type="Pfam" id="PF00083">
    <property type="entry name" value="Sugar_tr"/>
    <property type="match status" value="1"/>
</dbReference>
<dbReference type="RefSeq" id="XP_025357339.1">
    <property type="nucleotide sequence ID" value="XM_025498131.1"/>
</dbReference>